<dbReference type="SUPFAM" id="SSF48179">
    <property type="entry name" value="6-phosphogluconate dehydrogenase C-terminal domain-like"/>
    <property type="match status" value="1"/>
</dbReference>
<keyword evidence="1" id="KW-0560">Oxidoreductase</keyword>
<dbReference type="GO" id="GO:0008977">
    <property type="term" value="F:prephenate dehydrogenase (NAD+) activity"/>
    <property type="evidence" value="ECO:0007669"/>
    <property type="project" value="InterPro"/>
</dbReference>
<evidence type="ECO:0000313" key="3">
    <source>
        <dbReference type="EMBL" id="HHE31789.1"/>
    </source>
</evidence>
<dbReference type="GO" id="GO:0004665">
    <property type="term" value="F:prephenate dehydrogenase (NADP+) activity"/>
    <property type="evidence" value="ECO:0007669"/>
    <property type="project" value="InterPro"/>
</dbReference>
<dbReference type="Gene3D" id="1.10.3660.10">
    <property type="entry name" value="6-phosphogluconate dehydrogenase C-terminal like domain"/>
    <property type="match status" value="1"/>
</dbReference>
<dbReference type="InterPro" id="IPR008927">
    <property type="entry name" value="6-PGluconate_DH-like_C_sf"/>
</dbReference>
<dbReference type="AlphaFoldDB" id="A0A7C5DDP8"/>
<name>A0A7C5DDP8_9CHLB</name>
<sequence>MREGIHTISFVGLGLIGASLMQALKRAAAAIGRTIEMIGFDPGFSEADVSAITGGRLCLDRFERDPERLYRADLVVLCAPVRTNIALLETVRQYAPADALVMDVSSTKAEIARRAQELALNFIGLHPIAGREQQGYRAASPELLCERTVIICSGEVLPNSGHAAELVELLEAASCRVAAMTPEKHDRIYANISHLPQLVSTALMQHCRDNVGHSGPGFISTTRLAGSPWGVWRDIVQTNRQNIASELEAFSALLADLAKEVRSDKTEELDARFSEANRLYQRLQERGCS</sequence>
<protein>
    <submittedName>
        <fullName evidence="3">Prephenate dehydrogenase</fullName>
    </submittedName>
</protein>
<dbReference type="InterPro" id="IPR003099">
    <property type="entry name" value="Prephen_DH"/>
</dbReference>
<accession>A0A7C5DDP8</accession>
<dbReference type="EMBL" id="DRSQ01000084">
    <property type="protein sequence ID" value="HHE31789.1"/>
    <property type="molecule type" value="Genomic_DNA"/>
</dbReference>
<reference evidence="3" key="1">
    <citation type="journal article" date="2020" name="mSystems">
        <title>Genome- and Community-Level Interaction Insights into Carbon Utilization and Element Cycling Functions of Hydrothermarchaeota in Hydrothermal Sediment.</title>
        <authorList>
            <person name="Zhou Z."/>
            <person name="Liu Y."/>
            <person name="Xu W."/>
            <person name="Pan J."/>
            <person name="Luo Z.H."/>
            <person name="Li M."/>
        </authorList>
    </citation>
    <scope>NUCLEOTIDE SEQUENCE [LARGE SCALE GENOMIC DNA]</scope>
    <source>
        <strain evidence="3">HyVt-633</strain>
    </source>
</reference>
<evidence type="ECO:0000259" key="2">
    <source>
        <dbReference type="PROSITE" id="PS51176"/>
    </source>
</evidence>
<proteinExistence type="predicted"/>
<dbReference type="Gene3D" id="3.40.50.720">
    <property type="entry name" value="NAD(P)-binding Rossmann-like Domain"/>
    <property type="match status" value="1"/>
</dbReference>
<dbReference type="Pfam" id="PF20463">
    <property type="entry name" value="PDH_C"/>
    <property type="match status" value="1"/>
</dbReference>
<dbReference type="InterPro" id="IPR036291">
    <property type="entry name" value="NAD(P)-bd_dom_sf"/>
</dbReference>
<dbReference type="GO" id="GO:0006571">
    <property type="term" value="P:tyrosine biosynthetic process"/>
    <property type="evidence" value="ECO:0007669"/>
    <property type="project" value="InterPro"/>
</dbReference>
<dbReference type="Proteomes" id="UP000886058">
    <property type="component" value="Unassembled WGS sequence"/>
</dbReference>
<dbReference type="InterPro" id="IPR046826">
    <property type="entry name" value="PDH_N"/>
</dbReference>
<comment type="caution">
    <text evidence="3">The sequence shown here is derived from an EMBL/GenBank/DDBJ whole genome shotgun (WGS) entry which is preliminary data.</text>
</comment>
<dbReference type="InterPro" id="IPR046825">
    <property type="entry name" value="PDH_C"/>
</dbReference>
<dbReference type="Pfam" id="PF02153">
    <property type="entry name" value="PDH_N"/>
    <property type="match status" value="1"/>
</dbReference>
<evidence type="ECO:0000256" key="1">
    <source>
        <dbReference type="ARBA" id="ARBA00023002"/>
    </source>
</evidence>
<dbReference type="InterPro" id="IPR050812">
    <property type="entry name" value="Preph/Arog_dehydrog"/>
</dbReference>
<gene>
    <name evidence="3" type="ORF">ENL07_03960</name>
</gene>
<dbReference type="PANTHER" id="PTHR21363:SF0">
    <property type="entry name" value="PREPHENATE DEHYDROGENASE [NADP(+)]"/>
    <property type="match status" value="1"/>
</dbReference>
<dbReference type="PANTHER" id="PTHR21363">
    <property type="entry name" value="PREPHENATE DEHYDROGENASE"/>
    <property type="match status" value="1"/>
</dbReference>
<dbReference type="SUPFAM" id="SSF51735">
    <property type="entry name" value="NAD(P)-binding Rossmann-fold domains"/>
    <property type="match status" value="1"/>
</dbReference>
<organism evidence="3">
    <name type="scientific">Chlorobaculum parvum</name>
    <dbReference type="NCBI Taxonomy" id="274539"/>
    <lineage>
        <taxon>Bacteria</taxon>
        <taxon>Pseudomonadati</taxon>
        <taxon>Chlorobiota</taxon>
        <taxon>Chlorobiia</taxon>
        <taxon>Chlorobiales</taxon>
        <taxon>Chlorobiaceae</taxon>
        <taxon>Chlorobaculum</taxon>
    </lineage>
</organism>
<dbReference type="GO" id="GO:0070403">
    <property type="term" value="F:NAD+ binding"/>
    <property type="evidence" value="ECO:0007669"/>
    <property type="project" value="InterPro"/>
</dbReference>
<dbReference type="PROSITE" id="PS51176">
    <property type="entry name" value="PDH_ADH"/>
    <property type="match status" value="1"/>
</dbReference>
<feature type="domain" description="Prephenate/arogenate dehydrogenase" evidence="2">
    <location>
        <begin position="6"/>
        <end position="289"/>
    </location>
</feature>